<dbReference type="AlphaFoldDB" id="A0A220VDF5"/>
<gene>
    <name evidence="2" type="ORF">CF386_03715</name>
</gene>
<dbReference type="Gene3D" id="3.30.420.380">
    <property type="match status" value="1"/>
</dbReference>
<dbReference type="SUPFAM" id="SSF53067">
    <property type="entry name" value="Actin-like ATPase domain"/>
    <property type="match status" value="1"/>
</dbReference>
<evidence type="ECO:0000313" key="2">
    <source>
        <dbReference type="EMBL" id="ASK78202.1"/>
    </source>
</evidence>
<organism evidence="2 3">
    <name type="scientific">Paraphotobacterium marinum</name>
    <dbReference type="NCBI Taxonomy" id="1755811"/>
    <lineage>
        <taxon>Bacteria</taxon>
        <taxon>Pseudomonadati</taxon>
        <taxon>Pseudomonadota</taxon>
        <taxon>Gammaproteobacteria</taxon>
        <taxon>Vibrionales</taxon>
        <taxon>Vibrionaceae</taxon>
        <taxon>Paraphotobacterium</taxon>
    </lineage>
</organism>
<protein>
    <recommendedName>
        <fullName evidence="1">GspL cytoplasmic actin-ATPase-like domain-containing protein</fullName>
    </recommendedName>
</protein>
<dbReference type="KEGG" id="pmai:CF386_03715"/>
<proteinExistence type="predicted"/>
<dbReference type="EMBL" id="CP022355">
    <property type="protein sequence ID" value="ASK78202.1"/>
    <property type="molecule type" value="Genomic_DNA"/>
</dbReference>
<evidence type="ECO:0000259" key="1">
    <source>
        <dbReference type="Pfam" id="PF05134"/>
    </source>
</evidence>
<keyword evidence="3" id="KW-1185">Reference proteome</keyword>
<dbReference type="Proteomes" id="UP000242175">
    <property type="component" value="Chromosome large"/>
</dbReference>
<dbReference type="InterPro" id="IPR024230">
    <property type="entry name" value="GspL_cyto_dom"/>
</dbReference>
<sequence length="380" mass="44204">MKKITLIIKLKNTLIKEYAWGYISSRSPQKTLDFVEKGTLKELKNSAYFSKVTKVYLIIPTKIISNLKLDLPLELQNKKNIQTTVEFLAEEYIFQKIEDVKISIIKRGANYVYVSVVDKKIIDEITLSFSEIGIDIDLITSEAMCLPIKKNHWTVLSRDSSKIIKMQDFDCIELKNSLFNVFLNEHQPKLYNVYFQNNREEFDFISNNLLNDPTNLINLNSEKSPYFRYRTKTKSICVLTFFFIISFFLSKISNNIALQSKVDVINKEIKHMAQKDLGNINDSMSIDEIKLGYEAKLIEQAKPKQDFYSRLVELDRILSGLRELHIKRLDYNNDTETFSLHIEGKNNRNVAVLLKKLKNLKILSNTKKNNLDIISFKVLG</sequence>
<dbReference type="InterPro" id="IPR043129">
    <property type="entry name" value="ATPase_NBD"/>
</dbReference>
<evidence type="ECO:0000313" key="3">
    <source>
        <dbReference type="Proteomes" id="UP000242175"/>
    </source>
</evidence>
<name>A0A220VDF5_9GAMM</name>
<dbReference type="RefSeq" id="WP_089073111.1">
    <property type="nucleotide sequence ID" value="NZ_CP022355.1"/>
</dbReference>
<accession>A0A220VDF5</accession>
<dbReference type="Pfam" id="PF05134">
    <property type="entry name" value="T2SSL"/>
    <property type="match status" value="1"/>
</dbReference>
<reference evidence="2 3" key="1">
    <citation type="journal article" date="2016" name="Int. J. Syst. Evol. Microbiol.">
        <title>Paraphotobacterium marinum gen. nov., sp. nov., a member of the family Vibrionaceae, isolated from surface seawater.</title>
        <authorList>
            <person name="Huang Z."/>
            <person name="Dong C."/>
            <person name="Shao Z."/>
        </authorList>
    </citation>
    <scope>NUCLEOTIDE SEQUENCE [LARGE SCALE GENOMIC DNA]</scope>
    <source>
        <strain evidence="2 3">NSCS20N07D</strain>
    </source>
</reference>
<feature type="domain" description="GspL cytoplasmic actin-ATPase-like" evidence="1">
    <location>
        <begin position="6"/>
        <end position="190"/>
    </location>
</feature>